<evidence type="ECO:0000256" key="1">
    <source>
        <dbReference type="SAM" id="MobiDB-lite"/>
    </source>
</evidence>
<evidence type="ECO:0000313" key="2">
    <source>
        <dbReference type="EMBL" id="LAB29520.1"/>
    </source>
</evidence>
<dbReference type="EMBL" id="IACM01076593">
    <property type="protein sequence ID" value="LAB29520.1"/>
    <property type="molecule type" value="Transcribed_RNA"/>
</dbReference>
<feature type="compositionally biased region" description="Low complexity" evidence="1">
    <location>
        <begin position="101"/>
        <end position="117"/>
    </location>
</feature>
<accession>A0A2D4M818</accession>
<sequence length="117" mass="13027">MKINSEIATSTGKYPWVFQICLPFCYGTQKKAFWLGTWASYRTGVSNTRLADCIRPMMWLDPACRAVLENVRSWPAWPQPGLPNAERKHASSLGSGVKLATPTQSPTQTRPPRSTTA</sequence>
<feature type="region of interest" description="Disordered" evidence="1">
    <location>
        <begin position="79"/>
        <end position="117"/>
    </location>
</feature>
<dbReference type="AlphaFoldDB" id="A0A2D4M818"/>
<reference evidence="2" key="2">
    <citation type="submission" date="2017-11" db="EMBL/GenBank/DDBJ databases">
        <title>Coralsnake Venomics: Analyses of Venom Gland Transcriptomes and Proteomes of Six Brazilian Taxa.</title>
        <authorList>
            <person name="Aird S.D."/>
            <person name="Jorge da Silva N."/>
            <person name="Qiu L."/>
            <person name="Villar-Briones A."/>
            <person name="Aparecida-Saddi V."/>
            <person name="Campos-Telles M.P."/>
            <person name="Grau M."/>
            <person name="Mikheyev A.S."/>
        </authorList>
    </citation>
    <scope>NUCLEOTIDE SEQUENCE</scope>
    <source>
        <tissue evidence="2">Venom_gland</tissue>
    </source>
</reference>
<reference evidence="2" key="1">
    <citation type="submission" date="2017-07" db="EMBL/GenBank/DDBJ databases">
        <authorList>
            <person name="Mikheyev A."/>
            <person name="Grau M."/>
        </authorList>
    </citation>
    <scope>NUCLEOTIDE SEQUENCE</scope>
    <source>
        <tissue evidence="2">Venom_gland</tissue>
    </source>
</reference>
<proteinExistence type="predicted"/>
<organism evidence="2">
    <name type="scientific">Micrurus spixii</name>
    <name type="common">Amazon coral snake</name>
    <dbReference type="NCBI Taxonomy" id="129469"/>
    <lineage>
        <taxon>Eukaryota</taxon>
        <taxon>Metazoa</taxon>
        <taxon>Chordata</taxon>
        <taxon>Craniata</taxon>
        <taxon>Vertebrata</taxon>
        <taxon>Euteleostomi</taxon>
        <taxon>Lepidosauria</taxon>
        <taxon>Squamata</taxon>
        <taxon>Bifurcata</taxon>
        <taxon>Unidentata</taxon>
        <taxon>Episquamata</taxon>
        <taxon>Toxicofera</taxon>
        <taxon>Serpentes</taxon>
        <taxon>Colubroidea</taxon>
        <taxon>Elapidae</taxon>
        <taxon>Elapinae</taxon>
        <taxon>Micrurus</taxon>
    </lineage>
</organism>
<protein>
    <submittedName>
        <fullName evidence="2">Uncharacterized protein</fullName>
    </submittedName>
</protein>
<name>A0A2D4M818_9SAUR</name>